<evidence type="ECO:0000313" key="2">
    <source>
        <dbReference type="EMBL" id="PTQ45392.1"/>
    </source>
</evidence>
<gene>
    <name evidence="2" type="ORF">MARPO_0015s0177</name>
</gene>
<keyword evidence="3" id="KW-1185">Reference proteome</keyword>
<evidence type="ECO:0000256" key="1">
    <source>
        <dbReference type="SAM" id="MobiDB-lite"/>
    </source>
</evidence>
<accession>A0A2R6XH23</accession>
<dbReference type="AlphaFoldDB" id="A0A2R6XH23"/>
<evidence type="ECO:0000313" key="3">
    <source>
        <dbReference type="Proteomes" id="UP000244005"/>
    </source>
</evidence>
<feature type="compositionally biased region" description="Basic residues" evidence="1">
    <location>
        <begin position="44"/>
        <end position="54"/>
    </location>
</feature>
<protein>
    <submittedName>
        <fullName evidence="2">Uncharacterized protein</fullName>
    </submittedName>
</protein>
<reference evidence="3" key="1">
    <citation type="journal article" date="2017" name="Cell">
        <title>Insights into land plant evolution garnered from the Marchantia polymorpha genome.</title>
        <authorList>
            <person name="Bowman J.L."/>
            <person name="Kohchi T."/>
            <person name="Yamato K.T."/>
            <person name="Jenkins J."/>
            <person name="Shu S."/>
            <person name="Ishizaki K."/>
            <person name="Yamaoka S."/>
            <person name="Nishihama R."/>
            <person name="Nakamura Y."/>
            <person name="Berger F."/>
            <person name="Adam C."/>
            <person name="Aki S.S."/>
            <person name="Althoff F."/>
            <person name="Araki T."/>
            <person name="Arteaga-Vazquez M.A."/>
            <person name="Balasubrmanian S."/>
            <person name="Barry K."/>
            <person name="Bauer D."/>
            <person name="Boehm C.R."/>
            <person name="Briginshaw L."/>
            <person name="Caballero-Perez J."/>
            <person name="Catarino B."/>
            <person name="Chen F."/>
            <person name="Chiyoda S."/>
            <person name="Chovatia M."/>
            <person name="Davies K.M."/>
            <person name="Delmans M."/>
            <person name="Demura T."/>
            <person name="Dierschke T."/>
            <person name="Dolan L."/>
            <person name="Dorantes-Acosta A.E."/>
            <person name="Eklund D.M."/>
            <person name="Florent S.N."/>
            <person name="Flores-Sandoval E."/>
            <person name="Fujiyama A."/>
            <person name="Fukuzawa H."/>
            <person name="Galik B."/>
            <person name="Grimanelli D."/>
            <person name="Grimwood J."/>
            <person name="Grossniklaus U."/>
            <person name="Hamada T."/>
            <person name="Haseloff J."/>
            <person name="Hetherington A.J."/>
            <person name="Higo A."/>
            <person name="Hirakawa Y."/>
            <person name="Hundley H.N."/>
            <person name="Ikeda Y."/>
            <person name="Inoue K."/>
            <person name="Inoue S.I."/>
            <person name="Ishida S."/>
            <person name="Jia Q."/>
            <person name="Kakita M."/>
            <person name="Kanazawa T."/>
            <person name="Kawai Y."/>
            <person name="Kawashima T."/>
            <person name="Kennedy M."/>
            <person name="Kinose K."/>
            <person name="Kinoshita T."/>
            <person name="Kohara Y."/>
            <person name="Koide E."/>
            <person name="Komatsu K."/>
            <person name="Kopischke S."/>
            <person name="Kubo M."/>
            <person name="Kyozuka J."/>
            <person name="Lagercrantz U."/>
            <person name="Lin S.S."/>
            <person name="Lindquist E."/>
            <person name="Lipzen A.M."/>
            <person name="Lu C.W."/>
            <person name="De Luna E."/>
            <person name="Martienssen R.A."/>
            <person name="Minamino N."/>
            <person name="Mizutani M."/>
            <person name="Mizutani M."/>
            <person name="Mochizuki N."/>
            <person name="Monte I."/>
            <person name="Mosher R."/>
            <person name="Nagasaki H."/>
            <person name="Nakagami H."/>
            <person name="Naramoto S."/>
            <person name="Nishitani K."/>
            <person name="Ohtani M."/>
            <person name="Okamoto T."/>
            <person name="Okumura M."/>
            <person name="Phillips J."/>
            <person name="Pollak B."/>
            <person name="Reinders A."/>
            <person name="Rovekamp M."/>
            <person name="Sano R."/>
            <person name="Sawa S."/>
            <person name="Schmid M.W."/>
            <person name="Shirakawa M."/>
            <person name="Solano R."/>
            <person name="Spunde A."/>
            <person name="Suetsugu N."/>
            <person name="Sugano S."/>
            <person name="Sugiyama A."/>
            <person name="Sun R."/>
            <person name="Suzuki Y."/>
            <person name="Takenaka M."/>
            <person name="Takezawa D."/>
            <person name="Tomogane H."/>
            <person name="Tsuzuki M."/>
            <person name="Ueda T."/>
            <person name="Umeda M."/>
            <person name="Ward J.M."/>
            <person name="Watanabe Y."/>
            <person name="Yazaki K."/>
            <person name="Yokoyama R."/>
            <person name="Yoshitake Y."/>
            <person name="Yotsui I."/>
            <person name="Zachgo S."/>
            <person name="Schmutz J."/>
        </authorList>
    </citation>
    <scope>NUCLEOTIDE SEQUENCE [LARGE SCALE GENOMIC DNA]</scope>
    <source>
        <strain evidence="3">Tak-1</strain>
    </source>
</reference>
<name>A0A2R6XH23_MARPO</name>
<feature type="region of interest" description="Disordered" evidence="1">
    <location>
        <begin position="44"/>
        <end position="150"/>
    </location>
</feature>
<sequence>MVRGTAAGAEYEIASRSGAVSIPQHCEGIRIANGFRELYPSRRGLARGRGRGRIRVSAGPTGDDWCLDNSDLGGNTWSPEASAELSGREVGQQRCGTTHGESPSEGERGRGVGRAGGGKAPAGLKSANQSGGRRRPSSGAGEGAGKRGER</sequence>
<dbReference type="EMBL" id="KZ772687">
    <property type="protein sequence ID" value="PTQ45392.1"/>
    <property type="molecule type" value="Genomic_DNA"/>
</dbReference>
<dbReference type="Proteomes" id="UP000244005">
    <property type="component" value="Unassembled WGS sequence"/>
</dbReference>
<organism evidence="2 3">
    <name type="scientific">Marchantia polymorpha</name>
    <name type="common">Common liverwort</name>
    <name type="synonym">Marchantia aquatica</name>
    <dbReference type="NCBI Taxonomy" id="3197"/>
    <lineage>
        <taxon>Eukaryota</taxon>
        <taxon>Viridiplantae</taxon>
        <taxon>Streptophyta</taxon>
        <taxon>Embryophyta</taxon>
        <taxon>Marchantiophyta</taxon>
        <taxon>Marchantiopsida</taxon>
        <taxon>Marchantiidae</taxon>
        <taxon>Marchantiales</taxon>
        <taxon>Marchantiaceae</taxon>
        <taxon>Marchantia</taxon>
    </lineage>
</organism>
<dbReference type="Gramene" id="Mp2g08930.1">
    <property type="protein sequence ID" value="Mp2g08930.1.cds"/>
    <property type="gene ID" value="Mp2g08930"/>
</dbReference>
<proteinExistence type="predicted"/>